<feature type="domain" description="PAS" evidence="7">
    <location>
        <begin position="1"/>
        <end position="42"/>
    </location>
</feature>
<dbReference type="InterPro" id="IPR000700">
    <property type="entry name" value="PAS-assoc_C"/>
</dbReference>
<dbReference type="EMBL" id="CP030041">
    <property type="protein sequence ID" value="AWW30772.1"/>
    <property type="molecule type" value="Genomic_DNA"/>
</dbReference>
<dbReference type="Gene3D" id="3.30.565.10">
    <property type="entry name" value="Histidine kinase-like ATPase, C-terminal domain"/>
    <property type="match status" value="1"/>
</dbReference>
<evidence type="ECO:0000256" key="4">
    <source>
        <dbReference type="ARBA" id="ARBA00022679"/>
    </source>
</evidence>
<evidence type="ECO:0000259" key="8">
    <source>
        <dbReference type="PROSITE" id="PS50113"/>
    </source>
</evidence>
<name>A0A2Z4II28_9BACT</name>
<dbReference type="InterPro" id="IPR036890">
    <property type="entry name" value="HATPase_C_sf"/>
</dbReference>
<dbReference type="SMART" id="SM00086">
    <property type="entry name" value="PAC"/>
    <property type="match status" value="3"/>
</dbReference>
<organism evidence="9 10">
    <name type="scientific">Echinicola strongylocentroti</name>
    <dbReference type="NCBI Taxonomy" id="1795355"/>
    <lineage>
        <taxon>Bacteria</taxon>
        <taxon>Pseudomonadati</taxon>
        <taxon>Bacteroidota</taxon>
        <taxon>Cytophagia</taxon>
        <taxon>Cytophagales</taxon>
        <taxon>Cyclobacteriaceae</taxon>
        <taxon>Echinicola</taxon>
    </lineage>
</organism>
<dbReference type="EC" id="2.7.13.3" evidence="2"/>
<feature type="domain" description="Histidine kinase" evidence="6">
    <location>
        <begin position="378"/>
        <end position="589"/>
    </location>
</feature>
<dbReference type="InterPro" id="IPR052162">
    <property type="entry name" value="Sensor_kinase/Photoreceptor"/>
</dbReference>
<evidence type="ECO:0000259" key="6">
    <source>
        <dbReference type="PROSITE" id="PS50109"/>
    </source>
</evidence>
<evidence type="ECO:0000313" key="9">
    <source>
        <dbReference type="EMBL" id="AWW30772.1"/>
    </source>
</evidence>
<evidence type="ECO:0000313" key="10">
    <source>
        <dbReference type="Proteomes" id="UP000248688"/>
    </source>
</evidence>
<dbReference type="InterPro" id="IPR004358">
    <property type="entry name" value="Sig_transdc_His_kin-like_C"/>
</dbReference>
<dbReference type="SUPFAM" id="SSF47384">
    <property type="entry name" value="Homodimeric domain of signal transducing histidine kinase"/>
    <property type="match status" value="1"/>
</dbReference>
<dbReference type="PROSITE" id="PS50109">
    <property type="entry name" value="HIS_KIN"/>
    <property type="match status" value="1"/>
</dbReference>
<evidence type="ECO:0000256" key="1">
    <source>
        <dbReference type="ARBA" id="ARBA00000085"/>
    </source>
</evidence>
<evidence type="ECO:0000256" key="2">
    <source>
        <dbReference type="ARBA" id="ARBA00012438"/>
    </source>
</evidence>
<feature type="domain" description="PAC" evidence="8">
    <location>
        <begin position="189"/>
        <end position="239"/>
    </location>
</feature>
<dbReference type="CDD" id="cd00082">
    <property type="entry name" value="HisKA"/>
    <property type="match status" value="1"/>
</dbReference>
<dbReference type="SMART" id="SM00388">
    <property type="entry name" value="HisKA"/>
    <property type="match status" value="1"/>
</dbReference>
<dbReference type="PANTHER" id="PTHR43304:SF1">
    <property type="entry name" value="PAC DOMAIN-CONTAINING PROTEIN"/>
    <property type="match status" value="1"/>
</dbReference>
<dbReference type="PROSITE" id="PS50112">
    <property type="entry name" value="PAS"/>
    <property type="match status" value="3"/>
</dbReference>
<dbReference type="CDD" id="cd00130">
    <property type="entry name" value="PAS"/>
    <property type="match status" value="3"/>
</dbReference>
<dbReference type="PRINTS" id="PR00344">
    <property type="entry name" value="BCTRLSENSOR"/>
</dbReference>
<dbReference type="Gene3D" id="1.10.287.130">
    <property type="match status" value="1"/>
</dbReference>
<dbReference type="SUPFAM" id="SSF55785">
    <property type="entry name" value="PYP-like sensor domain (PAS domain)"/>
    <property type="match status" value="3"/>
</dbReference>
<dbReference type="SMART" id="SM00091">
    <property type="entry name" value="PAS"/>
    <property type="match status" value="3"/>
</dbReference>
<dbReference type="InterPro" id="IPR000014">
    <property type="entry name" value="PAS"/>
</dbReference>
<dbReference type="AlphaFoldDB" id="A0A2Z4II28"/>
<accession>A0A2Z4II28</accession>
<dbReference type="Gene3D" id="3.30.450.20">
    <property type="entry name" value="PAS domain"/>
    <property type="match status" value="3"/>
</dbReference>
<protein>
    <recommendedName>
        <fullName evidence="2">histidine kinase</fullName>
        <ecNumber evidence="2">2.7.13.3</ecNumber>
    </recommendedName>
</protein>
<dbReference type="GO" id="GO:0000155">
    <property type="term" value="F:phosphorelay sensor kinase activity"/>
    <property type="evidence" value="ECO:0007669"/>
    <property type="project" value="InterPro"/>
</dbReference>
<dbReference type="InterPro" id="IPR005467">
    <property type="entry name" value="His_kinase_dom"/>
</dbReference>
<evidence type="ECO:0000256" key="3">
    <source>
        <dbReference type="ARBA" id="ARBA00022553"/>
    </source>
</evidence>
<feature type="domain" description="PAS" evidence="7">
    <location>
        <begin position="118"/>
        <end position="188"/>
    </location>
</feature>
<dbReference type="InterPro" id="IPR001610">
    <property type="entry name" value="PAC"/>
</dbReference>
<feature type="domain" description="PAS" evidence="7">
    <location>
        <begin position="233"/>
        <end position="285"/>
    </location>
</feature>
<dbReference type="Proteomes" id="UP000248688">
    <property type="component" value="Chromosome"/>
</dbReference>
<dbReference type="Pfam" id="PF02518">
    <property type="entry name" value="HATPase_c"/>
    <property type="match status" value="1"/>
</dbReference>
<keyword evidence="10" id="KW-1185">Reference proteome</keyword>
<dbReference type="FunFam" id="3.30.565.10:FF:000006">
    <property type="entry name" value="Sensor histidine kinase WalK"/>
    <property type="match status" value="1"/>
</dbReference>
<keyword evidence="5 9" id="KW-0418">Kinase</keyword>
<dbReference type="SUPFAM" id="SSF55874">
    <property type="entry name" value="ATPase domain of HSP90 chaperone/DNA topoisomerase II/histidine kinase"/>
    <property type="match status" value="1"/>
</dbReference>
<dbReference type="Pfam" id="PF00512">
    <property type="entry name" value="HisKA"/>
    <property type="match status" value="1"/>
</dbReference>
<proteinExistence type="predicted"/>
<feature type="domain" description="PAC" evidence="8">
    <location>
        <begin position="310"/>
        <end position="360"/>
    </location>
</feature>
<dbReference type="InterPro" id="IPR036097">
    <property type="entry name" value="HisK_dim/P_sf"/>
</dbReference>
<dbReference type="GO" id="GO:0006355">
    <property type="term" value="P:regulation of DNA-templated transcription"/>
    <property type="evidence" value="ECO:0007669"/>
    <property type="project" value="InterPro"/>
</dbReference>
<comment type="catalytic activity">
    <reaction evidence="1">
        <text>ATP + protein L-histidine = ADP + protein N-phospho-L-histidine.</text>
        <dbReference type="EC" id="2.7.13.3"/>
    </reaction>
</comment>
<dbReference type="InterPro" id="IPR003594">
    <property type="entry name" value="HATPase_dom"/>
</dbReference>
<dbReference type="KEGG" id="est:DN752_11915"/>
<evidence type="ECO:0000256" key="5">
    <source>
        <dbReference type="ARBA" id="ARBA00022777"/>
    </source>
</evidence>
<dbReference type="Pfam" id="PF13426">
    <property type="entry name" value="PAS_9"/>
    <property type="match status" value="2"/>
</dbReference>
<keyword evidence="3" id="KW-0597">Phosphoprotein</keyword>
<dbReference type="InterPro" id="IPR013767">
    <property type="entry name" value="PAS_fold"/>
</dbReference>
<dbReference type="SMART" id="SM00387">
    <property type="entry name" value="HATPase_c"/>
    <property type="match status" value="1"/>
</dbReference>
<dbReference type="PANTHER" id="PTHR43304">
    <property type="entry name" value="PHYTOCHROME-LIKE PROTEIN CPH1"/>
    <property type="match status" value="1"/>
</dbReference>
<gene>
    <name evidence="9" type="ORF">DN752_11915</name>
</gene>
<dbReference type="OrthoDB" id="905895at2"/>
<dbReference type="InterPro" id="IPR003661">
    <property type="entry name" value="HisK_dim/P_dom"/>
</dbReference>
<dbReference type="RefSeq" id="WP_112784149.1">
    <property type="nucleotide sequence ID" value="NZ_CP030041.1"/>
</dbReference>
<dbReference type="PROSITE" id="PS50113">
    <property type="entry name" value="PAC"/>
    <property type="match status" value="2"/>
</dbReference>
<sequence length="589" mass="66503">MIEQLINNAQDAIICLDLKGIILYCNKAASKLFDREGSSLVGMDYQSVTTFDPHKVGFDQLRESILFNEQLPPYIQEIDRRDSKKELVSVQYSPVTDQSGKITSISAILRKLTQSDKVASKAQALVETAPDAMVIINTVGQIVLVNAQTENQFGYTKDELLGCELEMLIPDKYISLLKKNQENCVSMGQVTELYGKRKDGSTFPVEISLSPLKTDDGLFVSAAIRNITDRKKAENKFKGLLESAPDAIILADKHGDIQLVNEQVVNIFGYSKKELIGNKIEILVPMRYHHRHTNHRDEFFHSAETRPMASGLELSGVRKSGEEFPVEISLSPLETEDGALAIAVIRDTSEKAAVKKELQDFNKKLQVKNKELEQFAFVASHDLQEPLQTVMSFTDFLAENYSHQFDETGIKSMQYITEATGRMRQLIKGLLDYSRIGRERTAVEVNCNELLDNIKIDLSSQIKNENATIHSTTLPHIKGNATELRLLFQNLITNAIKFHQNLTPPEVWIDARREKGHWLFSVKDNGIGIEKKYKERIFIIFQRLHNRNSYEGTGIGLAHCQKIVELHGGKIWVESEVGKGSIFYFTIPN</sequence>
<dbReference type="NCBIfam" id="TIGR00229">
    <property type="entry name" value="sensory_box"/>
    <property type="match status" value="3"/>
</dbReference>
<keyword evidence="4" id="KW-0808">Transferase</keyword>
<dbReference type="InterPro" id="IPR035965">
    <property type="entry name" value="PAS-like_dom_sf"/>
</dbReference>
<evidence type="ECO:0000259" key="7">
    <source>
        <dbReference type="PROSITE" id="PS50112"/>
    </source>
</evidence>
<reference evidence="9 10" key="1">
    <citation type="submission" date="2018-06" db="EMBL/GenBank/DDBJ databases">
        <title>Echinicola strongylocentroti sp. nov., isolated from a sea urchin Strongylocentrotus intermedius.</title>
        <authorList>
            <person name="Bae S.S."/>
        </authorList>
    </citation>
    <scope>NUCLEOTIDE SEQUENCE [LARGE SCALE GENOMIC DNA]</scope>
    <source>
        <strain evidence="9 10">MEBiC08714</strain>
    </source>
</reference>
<dbReference type="Pfam" id="PF00989">
    <property type="entry name" value="PAS"/>
    <property type="match status" value="1"/>
</dbReference>